<keyword evidence="5" id="KW-1185">Reference proteome</keyword>
<feature type="active site" description="Proton acceptor" evidence="1">
    <location>
        <position position="218"/>
    </location>
</feature>
<keyword evidence="4" id="KW-0808">Transferase</keyword>
<dbReference type="SUPFAM" id="SSF53383">
    <property type="entry name" value="PLP-dependent transferases"/>
    <property type="match status" value="1"/>
</dbReference>
<dbReference type="GO" id="GO:0008483">
    <property type="term" value="F:transaminase activity"/>
    <property type="evidence" value="ECO:0007669"/>
    <property type="project" value="UniProtKB-KW"/>
</dbReference>
<proteinExistence type="inferred from homology"/>
<dbReference type="InterPro" id="IPR015424">
    <property type="entry name" value="PyrdxlP-dep_Trfase"/>
</dbReference>
<dbReference type="PANTHER" id="PTHR30244">
    <property type="entry name" value="TRANSAMINASE"/>
    <property type="match status" value="1"/>
</dbReference>
<dbReference type="Pfam" id="PF01041">
    <property type="entry name" value="DegT_DnrJ_EryC1"/>
    <property type="match status" value="2"/>
</dbReference>
<dbReference type="PIRSF" id="PIRSF000390">
    <property type="entry name" value="PLP_StrS"/>
    <property type="match status" value="1"/>
</dbReference>
<dbReference type="GO" id="GO:0030170">
    <property type="term" value="F:pyridoxal phosphate binding"/>
    <property type="evidence" value="ECO:0007669"/>
    <property type="project" value="TreeGrafter"/>
</dbReference>
<dbReference type="Gene3D" id="3.40.640.10">
    <property type="entry name" value="Type I PLP-dependent aspartate aminotransferase-like (Major domain)"/>
    <property type="match status" value="1"/>
</dbReference>
<dbReference type="GO" id="GO:0000271">
    <property type="term" value="P:polysaccharide biosynthetic process"/>
    <property type="evidence" value="ECO:0007669"/>
    <property type="project" value="TreeGrafter"/>
</dbReference>
<keyword evidence="4" id="KW-0032">Aminotransferase</keyword>
<dbReference type="PANTHER" id="PTHR30244:SF34">
    <property type="entry name" value="DTDP-4-AMINO-4,6-DIDEOXYGALACTOSE TRANSAMINASE"/>
    <property type="match status" value="1"/>
</dbReference>
<dbReference type="Proteomes" id="UP000717364">
    <property type="component" value="Unassembled WGS sequence"/>
</dbReference>
<evidence type="ECO:0000256" key="3">
    <source>
        <dbReference type="RuleBase" id="RU004508"/>
    </source>
</evidence>
<dbReference type="RefSeq" id="WP_215607662.1">
    <property type="nucleotide sequence ID" value="NZ_JADOES010000005.1"/>
</dbReference>
<comment type="caution">
    <text evidence="4">The sequence shown here is derived from an EMBL/GenBank/DDBJ whole genome shotgun (WGS) entry which is preliminary data.</text>
</comment>
<dbReference type="EMBL" id="JADOES010000005">
    <property type="protein sequence ID" value="MBT9314591.1"/>
    <property type="molecule type" value="Genomic_DNA"/>
</dbReference>
<evidence type="ECO:0000256" key="1">
    <source>
        <dbReference type="PIRSR" id="PIRSR000390-1"/>
    </source>
</evidence>
<protein>
    <submittedName>
        <fullName evidence="4">Aminotransferase class I/II-fold pyridoxal phosphate-dependent enzyme</fullName>
    </submittedName>
</protein>
<feature type="modified residue" description="N6-(pyridoxal phosphate)lysine" evidence="2">
    <location>
        <position position="218"/>
    </location>
</feature>
<dbReference type="InterPro" id="IPR000653">
    <property type="entry name" value="DegT/StrS_aminotransferase"/>
</dbReference>
<dbReference type="AlphaFoldDB" id="A0A947GKV3"/>
<dbReference type="Gene3D" id="3.90.1150.10">
    <property type="entry name" value="Aspartate Aminotransferase, domain 1"/>
    <property type="match status" value="1"/>
</dbReference>
<accession>A0A947GKV3</accession>
<sequence>MKNTLKAEYIEIRRFLKVGKNQARNLKKILSGEPLVTPSLVSMTLDSDDVNLAKKLLADRGKWDDSSTVESFESKFAAWNSSKYALAFMAGRVALSACIYALGLRPGDEVIVPAYTCVVVPNAFKFASVKVVYSDIELDTYGLDINRIEARITSKTRAILLHHLYGLVCRDYQAIVDLAKHYNLKVIEDCAHSTGAEFRGQKVGNLGDVAFYSSEHSKIFTTIQGGIATTNNPELATKLEEYYQQVPYPKVGWLDKQLHNVILDFYKFKHPQRWWLGDIWDLRYGHKQLISTTLEETKGIRPKHYGQKMAAPLAAIGSNQLLKIDSYNDRRRKYAKRWDYWCEEHGYRKPTVIQDSIPVYLRYPILVEPEKKRNTTWAYKKLGVIPGVWFRTNIHPSQTVEGFPNADKAVECCINFPCLN</sequence>
<evidence type="ECO:0000313" key="5">
    <source>
        <dbReference type="Proteomes" id="UP000717364"/>
    </source>
</evidence>
<evidence type="ECO:0000313" key="4">
    <source>
        <dbReference type="EMBL" id="MBT9314591.1"/>
    </source>
</evidence>
<organism evidence="4 5">
    <name type="scientific">Leptothoe spongobia TAU-MAC 1115</name>
    <dbReference type="NCBI Taxonomy" id="1967444"/>
    <lineage>
        <taxon>Bacteria</taxon>
        <taxon>Bacillati</taxon>
        <taxon>Cyanobacteriota</taxon>
        <taxon>Cyanophyceae</taxon>
        <taxon>Nodosilineales</taxon>
        <taxon>Cymatolegaceae</taxon>
        <taxon>Leptothoe</taxon>
        <taxon>Leptothoe spongobia</taxon>
    </lineage>
</organism>
<comment type="similarity">
    <text evidence="3">Belongs to the DegT/DnrJ/EryC1 family.</text>
</comment>
<evidence type="ECO:0000256" key="2">
    <source>
        <dbReference type="PIRSR" id="PIRSR000390-2"/>
    </source>
</evidence>
<keyword evidence="2 3" id="KW-0663">Pyridoxal phosphate</keyword>
<dbReference type="InterPro" id="IPR015422">
    <property type="entry name" value="PyrdxlP-dep_Trfase_small"/>
</dbReference>
<gene>
    <name evidence="4" type="ORF">IXB50_04045</name>
</gene>
<dbReference type="InterPro" id="IPR015421">
    <property type="entry name" value="PyrdxlP-dep_Trfase_major"/>
</dbReference>
<reference evidence="4" key="2">
    <citation type="journal article" date="2021" name="Mar. Drugs">
        <title>Genome Reduction and Secondary Metabolism of the Marine Sponge-Associated Cyanobacterium Leptothoe.</title>
        <authorList>
            <person name="Konstantinou D."/>
            <person name="Popin R.V."/>
            <person name="Fewer D.P."/>
            <person name="Sivonen K."/>
            <person name="Gkelis S."/>
        </authorList>
    </citation>
    <scope>NUCLEOTIDE SEQUENCE</scope>
    <source>
        <strain evidence="4">TAU-MAC 1115</strain>
    </source>
</reference>
<reference evidence="4" key="1">
    <citation type="submission" date="2020-11" db="EMBL/GenBank/DDBJ databases">
        <authorList>
            <person name="Konstantinou D."/>
            <person name="Gkelis S."/>
            <person name="Popin R."/>
            <person name="Fewer D."/>
            <person name="Sivonen K."/>
        </authorList>
    </citation>
    <scope>NUCLEOTIDE SEQUENCE</scope>
    <source>
        <strain evidence="4">TAU-MAC 1115</strain>
    </source>
</reference>
<name>A0A947GKV3_9CYAN</name>